<gene>
    <name evidence="1" type="ORF">L798_04996</name>
</gene>
<evidence type="ECO:0000313" key="1">
    <source>
        <dbReference type="EMBL" id="KDR20545.1"/>
    </source>
</evidence>
<reference evidence="1 2" key="1">
    <citation type="journal article" date="2014" name="Nat. Commun.">
        <title>Molecular traces of alternative social organization in a termite genome.</title>
        <authorList>
            <person name="Terrapon N."/>
            <person name="Li C."/>
            <person name="Robertson H.M."/>
            <person name="Ji L."/>
            <person name="Meng X."/>
            <person name="Booth W."/>
            <person name="Chen Z."/>
            <person name="Childers C.P."/>
            <person name="Glastad K.M."/>
            <person name="Gokhale K."/>
            <person name="Gowin J."/>
            <person name="Gronenberg W."/>
            <person name="Hermansen R.A."/>
            <person name="Hu H."/>
            <person name="Hunt B.G."/>
            <person name="Huylmans A.K."/>
            <person name="Khalil S.M."/>
            <person name="Mitchell R.D."/>
            <person name="Munoz-Torres M.C."/>
            <person name="Mustard J.A."/>
            <person name="Pan H."/>
            <person name="Reese J.T."/>
            <person name="Scharf M.E."/>
            <person name="Sun F."/>
            <person name="Vogel H."/>
            <person name="Xiao J."/>
            <person name="Yang W."/>
            <person name="Yang Z."/>
            <person name="Yang Z."/>
            <person name="Zhou J."/>
            <person name="Zhu J."/>
            <person name="Brent C.S."/>
            <person name="Elsik C.G."/>
            <person name="Goodisman M.A."/>
            <person name="Liberles D.A."/>
            <person name="Roe R.M."/>
            <person name="Vargo E.L."/>
            <person name="Vilcinskas A."/>
            <person name="Wang J."/>
            <person name="Bornberg-Bauer E."/>
            <person name="Korb J."/>
            <person name="Zhang G."/>
            <person name="Liebig J."/>
        </authorList>
    </citation>
    <scope>NUCLEOTIDE SEQUENCE [LARGE SCALE GENOMIC DNA]</scope>
    <source>
        <tissue evidence="1">Whole organism</tissue>
    </source>
</reference>
<proteinExistence type="predicted"/>
<accession>A0A067RA08</accession>
<dbReference type="AlphaFoldDB" id="A0A067RA08"/>
<protein>
    <submittedName>
        <fullName evidence="1">Uncharacterized protein</fullName>
    </submittedName>
</protein>
<dbReference type="EMBL" id="KK852598">
    <property type="protein sequence ID" value="KDR20545.1"/>
    <property type="molecule type" value="Genomic_DNA"/>
</dbReference>
<dbReference type="InParanoid" id="A0A067RA08"/>
<dbReference type="Proteomes" id="UP000027135">
    <property type="component" value="Unassembled WGS sequence"/>
</dbReference>
<organism evidence="1 2">
    <name type="scientific">Zootermopsis nevadensis</name>
    <name type="common">Dampwood termite</name>
    <dbReference type="NCBI Taxonomy" id="136037"/>
    <lineage>
        <taxon>Eukaryota</taxon>
        <taxon>Metazoa</taxon>
        <taxon>Ecdysozoa</taxon>
        <taxon>Arthropoda</taxon>
        <taxon>Hexapoda</taxon>
        <taxon>Insecta</taxon>
        <taxon>Pterygota</taxon>
        <taxon>Neoptera</taxon>
        <taxon>Polyneoptera</taxon>
        <taxon>Dictyoptera</taxon>
        <taxon>Blattodea</taxon>
        <taxon>Blattoidea</taxon>
        <taxon>Termitoidae</taxon>
        <taxon>Termopsidae</taxon>
        <taxon>Zootermopsis</taxon>
    </lineage>
</organism>
<keyword evidence="2" id="KW-1185">Reference proteome</keyword>
<sequence length="114" mass="13171">MIIGSELERIWKGQVVLSSNVAAERNHETFQCGEPIYRRSLVAYRRLAVSICCRGTSAFERPQFESQPQYQKARNFRCFHQSLPGGCHDRALKHDHLVVNVTCLYFIIVLFEVV</sequence>
<name>A0A067RA08_ZOONE</name>
<evidence type="ECO:0000313" key="2">
    <source>
        <dbReference type="Proteomes" id="UP000027135"/>
    </source>
</evidence>